<reference evidence="1" key="1">
    <citation type="submission" date="2021-05" db="EMBL/GenBank/DDBJ databases">
        <authorList>
            <person name="Pan Q."/>
            <person name="Jouanno E."/>
            <person name="Zahm M."/>
            <person name="Klopp C."/>
            <person name="Cabau C."/>
            <person name="Louis A."/>
            <person name="Berthelot C."/>
            <person name="Parey E."/>
            <person name="Roest Crollius H."/>
            <person name="Montfort J."/>
            <person name="Robinson-Rechavi M."/>
            <person name="Bouchez O."/>
            <person name="Lampietro C."/>
            <person name="Lopez Roques C."/>
            <person name="Donnadieu C."/>
            <person name="Postlethwait J."/>
            <person name="Bobe J."/>
            <person name="Dillon D."/>
            <person name="Chandos A."/>
            <person name="von Hippel F."/>
            <person name="Guiguen Y."/>
        </authorList>
    </citation>
    <scope>NUCLEOTIDE SEQUENCE</scope>
    <source>
        <strain evidence="1">YG-Jan2019</strain>
    </source>
</reference>
<name>A0ACC2H430_DALPE</name>
<protein>
    <submittedName>
        <fullName evidence="1">Uncharacterized protein</fullName>
    </submittedName>
</protein>
<dbReference type="EMBL" id="CM055733">
    <property type="protein sequence ID" value="KAJ8010623.1"/>
    <property type="molecule type" value="Genomic_DNA"/>
</dbReference>
<accession>A0ACC2H430</accession>
<proteinExistence type="predicted"/>
<organism evidence="1 2">
    <name type="scientific">Dallia pectoralis</name>
    <name type="common">Alaska blackfish</name>
    <dbReference type="NCBI Taxonomy" id="75939"/>
    <lineage>
        <taxon>Eukaryota</taxon>
        <taxon>Metazoa</taxon>
        <taxon>Chordata</taxon>
        <taxon>Craniata</taxon>
        <taxon>Vertebrata</taxon>
        <taxon>Euteleostomi</taxon>
        <taxon>Actinopterygii</taxon>
        <taxon>Neopterygii</taxon>
        <taxon>Teleostei</taxon>
        <taxon>Protacanthopterygii</taxon>
        <taxon>Esociformes</taxon>
        <taxon>Umbridae</taxon>
        <taxon>Dallia</taxon>
    </lineage>
</organism>
<keyword evidence="2" id="KW-1185">Reference proteome</keyword>
<sequence length="135" mass="15217">MLNNRFPEGWNCTKVSPDDTLKSAKEPHISMMDRLMMGNSLSSGHTLEVGVPGNEFQKLSHWDNLPELEDGAENALPKPTSSLDPIRQSPSSSSHKELTMEKHNSRCAGASRSSIFDLVILYRMDFKIWLMKNLE</sequence>
<evidence type="ECO:0000313" key="2">
    <source>
        <dbReference type="Proteomes" id="UP001157502"/>
    </source>
</evidence>
<dbReference type="Proteomes" id="UP001157502">
    <property type="component" value="Chromosome 6"/>
</dbReference>
<comment type="caution">
    <text evidence="1">The sequence shown here is derived from an EMBL/GenBank/DDBJ whole genome shotgun (WGS) entry which is preliminary data.</text>
</comment>
<gene>
    <name evidence="1" type="ORF">DPEC_G00077000</name>
</gene>
<evidence type="ECO:0000313" key="1">
    <source>
        <dbReference type="EMBL" id="KAJ8010623.1"/>
    </source>
</evidence>